<organism evidence="2 3">
    <name type="scientific">Marinobacter litoralis</name>
    <dbReference type="NCBI Taxonomy" id="187981"/>
    <lineage>
        <taxon>Bacteria</taxon>
        <taxon>Pseudomonadati</taxon>
        <taxon>Pseudomonadota</taxon>
        <taxon>Gammaproteobacteria</taxon>
        <taxon>Pseudomonadales</taxon>
        <taxon>Marinobacteraceae</taxon>
        <taxon>Marinobacter</taxon>
    </lineage>
</organism>
<accession>A0A3M2RLK8</accession>
<dbReference type="Pfam" id="PF07238">
    <property type="entry name" value="PilZ"/>
    <property type="match status" value="1"/>
</dbReference>
<dbReference type="InterPro" id="IPR009875">
    <property type="entry name" value="PilZ_domain"/>
</dbReference>
<dbReference type="RefSeq" id="WP_227537484.1">
    <property type="nucleotide sequence ID" value="NZ_QMDL01000001.1"/>
</dbReference>
<keyword evidence="3" id="KW-1185">Reference proteome</keyword>
<dbReference type="AlphaFoldDB" id="A0A3M2RLK8"/>
<gene>
    <name evidence="2" type="ORF">DOQ08_00912</name>
</gene>
<evidence type="ECO:0000313" key="2">
    <source>
        <dbReference type="EMBL" id="RMJ06227.1"/>
    </source>
</evidence>
<protein>
    <submittedName>
        <fullName evidence="2">PilZ domain protein</fullName>
    </submittedName>
</protein>
<dbReference type="Gene3D" id="2.40.10.220">
    <property type="entry name" value="predicted glycosyltransferase like domains"/>
    <property type="match status" value="1"/>
</dbReference>
<dbReference type="EMBL" id="QMDL01000001">
    <property type="protein sequence ID" value="RMJ06227.1"/>
    <property type="molecule type" value="Genomic_DNA"/>
</dbReference>
<comment type="caution">
    <text evidence="2">The sequence shown here is derived from an EMBL/GenBank/DDBJ whole genome shotgun (WGS) entry which is preliminary data.</text>
</comment>
<dbReference type="Proteomes" id="UP000265903">
    <property type="component" value="Unassembled WGS sequence"/>
</dbReference>
<name>A0A3M2RLK8_9GAMM</name>
<feature type="domain" description="PilZ" evidence="1">
    <location>
        <begin position="19"/>
        <end position="121"/>
    </location>
</feature>
<proteinExistence type="predicted"/>
<evidence type="ECO:0000313" key="3">
    <source>
        <dbReference type="Proteomes" id="UP000265903"/>
    </source>
</evidence>
<dbReference type="SUPFAM" id="SSF141371">
    <property type="entry name" value="PilZ domain-like"/>
    <property type="match status" value="1"/>
</dbReference>
<sequence>MDKDYRFGQETFDAGGADKREDYRLSARATARIHVESAEPVGLGGASFEGSVRTCEVRDLSASGMSLVTTEALRIGSLLAAEVHLSGRQESLKLMVEVVWHKAEGARYLNGIRVFDSDETDYLNWLEAVADAFSRSE</sequence>
<evidence type="ECO:0000259" key="1">
    <source>
        <dbReference type="Pfam" id="PF07238"/>
    </source>
</evidence>
<dbReference type="GO" id="GO:0035438">
    <property type="term" value="F:cyclic-di-GMP binding"/>
    <property type="evidence" value="ECO:0007669"/>
    <property type="project" value="InterPro"/>
</dbReference>
<reference evidence="2 3" key="1">
    <citation type="submission" date="2018-08" db="EMBL/GenBank/DDBJ databases">
        <title>Whole Genome Sequence of the Moderate Halophilic Marine Bacterium Marinobacter litoralis Sw-45.</title>
        <authorList>
            <person name="Musa H."/>
        </authorList>
    </citation>
    <scope>NUCLEOTIDE SEQUENCE [LARGE SCALE GENOMIC DNA]</scope>
    <source>
        <strain evidence="2 3">Sw-45</strain>
    </source>
</reference>